<sequence length="339" mass="39121">MKLKKYLFILLLLIVVDQKSAQAQQLETAINFHGFVDNREYAKSNRLSQTIFGARFSPELGLMIDSVHRFRVGANFLKEFGSKNFTDNIAPVIYYQYQKEKNNFFIGAFPRLNLIDDYPRALLADTLNYFKPNMEGMFYQYKTNNFKQNVWIDWTGKQTATDRETFLFGFSGKYQKGLFYASNYAYMYHNALSAISPPNQFLEDNGAIQLQLGLDFGKKTFLDSLTFSAGAMMSVERVRSLNNLRTPVGFISYLYAGYKNFSLANTYYNGEGHYLINGDAFYTAKQYNRLDLGWNPIQFKNIQGGFTFSFHFVDGIIDSQQAFSLRYKLAGKKDLNGWL</sequence>
<dbReference type="EMBL" id="JBHULV010000035">
    <property type="protein sequence ID" value="MFD2732180.1"/>
    <property type="molecule type" value="Genomic_DNA"/>
</dbReference>
<evidence type="ECO:0000313" key="3">
    <source>
        <dbReference type="Proteomes" id="UP001597546"/>
    </source>
</evidence>
<dbReference type="Proteomes" id="UP001597546">
    <property type="component" value="Unassembled WGS sequence"/>
</dbReference>
<evidence type="ECO:0000256" key="1">
    <source>
        <dbReference type="SAM" id="SignalP"/>
    </source>
</evidence>
<reference evidence="3" key="1">
    <citation type="journal article" date="2019" name="Int. J. Syst. Evol. Microbiol.">
        <title>The Global Catalogue of Microorganisms (GCM) 10K type strain sequencing project: providing services to taxonomists for standard genome sequencing and annotation.</title>
        <authorList>
            <consortium name="The Broad Institute Genomics Platform"/>
            <consortium name="The Broad Institute Genome Sequencing Center for Infectious Disease"/>
            <person name="Wu L."/>
            <person name="Ma J."/>
        </authorList>
    </citation>
    <scope>NUCLEOTIDE SEQUENCE [LARGE SCALE GENOMIC DNA]</scope>
    <source>
        <strain evidence="3">KCTC 42456</strain>
    </source>
</reference>
<organism evidence="2 3">
    <name type="scientific">Pedobacter alpinus</name>
    <dbReference type="NCBI Taxonomy" id="1590643"/>
    <lineage>
        <taxon>Bacteria</taxon>
        <taxon>Pseudomonadati</taxon>
        <taxon>Bacteroidota</taxon>
        <taxon>Sphingobacteriia</taxon>
        <taxon>Sphingobacteriales</taxon>
        <taxon>Sphingobacteriaceae</taxon>
        <taxon>Pedobacter</taxon>
    </lineage>
</organism>
<keyword evidence="3" id="KW-1185">Reference proteome</keyword>
<protein>
    <recommendedName>
        <fullName evidence="4">Porin</fullName>
    </recommendedName>
</protein>
<feature type="signal peptide" evidence="1">
    <location>
        <begin position="1"/>
        <end position="23"/>
    </location>
</feature>
<keyword evidence="1" id="KW-0732">Signal</keyword>
<dbReference type="RefSeq" id="WP_379045273.1">
    <property type="nucleotide sequence ID" value="NZ_JBHSKW010000052.1"/>
</dbReference>
<name>A0ABW5TTV2_9SPHI</name>
<evidence type="ECO:0008006" key="4">
    <source>
        <dbReference type="Google" id="ProtNLM"/>
    </source>
</evidence>
<proteinExistence type="predicted"/>
<comment type="caution">
    <text evidence="2">The sequence shown here is derived from an EMBL/GenBank/DDBJ whole genome shotgun (WGS) entry which is preliminary data.</text>
</comment>
<gene>
    <name evidence="2" type="ORF">ACFSSE_10745</name>
</gene>
<feature type="chain" id="PRO_5046244370" description="Porin" evidence="1">
    <location>
        <begin position="24"/>
        <end position="339"/>
    </location>
</feature>
<evidence type="ECO:0000313" key="2">
    <source>
        <dbReference type="EMBL" id="MFD2732180.1"/>
    </source>
</evidence>
<accession>A0ABW5TTV2</accession>